<protein>
    <recommendedName>
        <fullName evidence="3">N-acetyltransferase domain-containing protein</fullName>
    </recommendedName>
</protein>
<dbReference type="EMBL" id="JBJIAB010000002">
    <property type="protein sequence ID" value="MFL0163962.1"/>
    <property type="molecule type" value="Genomic_DNA"/>
</dbReference>
<evidence type="ECO:0000313" key="2">
    <source>
        <dbReference type="Proteomes" id="UP001623600"/>
    </source>
</evidence>
<proteinExistence type="predicted"/>
<dbReference type="SUPFAM" id="SSF55729">
    <property type="entry name" value="Acyl-CoA N-acyltransferases (Nat)"/>
    <property type="match status" value="1"/>
</dbReference>
<dbReference type="Gene3D" id="3.40.630.30">
    <property type="match status" value="1"/>
</dbReference>
<keyword evidence="2" id="KW-1185">Reference proteome</keyword>
<name>A0ABW8S0Z2_9CLOT</name>
<sequence>MDKLEYLNDLKRHYIILGEEKNKVRECLFACAIKDKDEYTLIALKSIDNQRDISKLNIITERYPNDIDKKIIKIADIIISNKNRGNGSILMKYLFEYVNQNSDIKKIIGTISEVDQDHFDRLEHFYKKHGFKVAFYTNDKGERIAGDIEKEL</sequence>
<gene>
    <name evidence="1" type="ORF">ACJDTP_02630</name>
</gene>
<comment type="caution">
    <text evidence="1">The sequence shown here is derived from an EMBL/GenBank/DDBJ whole genome shotgun (WGS) entry which is preliminary data.</text>
</comment>
<evidence type="ECO:0008006" key="3">
    <source>
        <dbReference type="Google" id="ProtNLM"/>
    </source>
</evidence>
<dbReference type="InterPro" id="IPR016181">
    <property type="entry name" value="Acyl_CoA_acyltransferase"/>
</dbReference>
<organism evidence="1 2">
    <name type="scientific">Candidatus Clostridium helianthi</name>
    <dbReference type="NCBI Taxonomy" id="3381660"/>
    <lineage>
        <taxon>Bacteria</taxon>
        <taxon>Bacillati</taxon>
        <taxon>Bacillota</taxon>
        <taxon>Clostridia</taxon>
        <taxon>Eubacteriales</taxon>
        <taxon>Clostridiaceae</taxon>
        <taxon>Clostridium</taxon>
    </lineage>
</organism>
<reference evidence="1 2" key="1">
    <citation type="submission" date="2024-11" db="EMBL/GenBank/DDBJ databases">
        <authorList>
            <person name="Heng Y.C."/>
            <person name="Lim A.C.H."/>
            <person name="Lee J.K.Y."/>
            <person name="Kittelmann S."/>
        </authorList>
    </citation>
    <scope>NUCLEOTIDE SEQUENCE [LARGE SCALE GENOMIC DNA]</scope>
    <source>
        <strain evidence="1 2">WILCCON 0112</strain>
    </source>
</reference>
<dbReference type="Proteomes" id="UP001623600">
    <property type="component" value="Unassembled WGS sequence"/>
</dbReference>
<accession>A0ABW8S0Z2</accession>
<dbReference type="RefSeq" id="WP_406760418.1">
    <property type="nucleotide sequence ID" value="NZ_JBJIAB010000002.1"/>
</dbReference>
<evidence type="ECO:0000313" key="1">
    <source>
        <dbReference type="EMBL" id="MFL0163962.1"/>
    </source>
</evidence>